<organism evidence="3 4">
    <name type="scientific">Paramuricea clavata</name>
    <name type="common">Red gorgonian</name>
    <name type="synonym">Violescent sea-whip</name>
    <dbReference type="NCBI Taxonomy" id="317549"/>
    <lineage>
        <taxon>Eukaryota</taxon>
        <taxon>Metazoa</taxon>
        <taxon>Cnidaria</taxon>
        <taxon>Anthozoa</taxon>
        <taxon>Octocorallia</taxon>
        <taxon>Malacalcyonacea</taxon>
        <taxon>Plexauridae</taxon>
        <taxon>Paramuricea</taxon>
    </lineage>
</organism>
<keyword evidence="4" id="KW-1185">Reference proteome</keyword>
<dbReference type="Gene3D" id="1.20.5.340">
    <property type="match status" value="1"/>
</dbReference>
<sequence length="113" mass="12883">MSCKDILVLVKNMRAELLAVREECAKSVKRFENKVNELNSVLEARNSKIQTLETEISSLKGQSKAIDERFKEEIKENAEEVPSLKGKVETMGNKVSNTSRDLDRIKKKQHQGH</sequence>
<evidence type="ECO:0000313" key="3">
    <source>
        <dbReference type="EMBL" id="CAB4043232.1"/>
    </source>
</evidence>
<evidence type="ECO:0000256" key="2">
    <source>
        <dbReference type="SAM" id="MobiDB-lite"/>
    </source>
</evidence>
<comment type="caution">
    <text evidence="3">The sequence shown here is derived from an EMBL/GenBank/DDBJ whole genome shotgun (WGS) entry which is preliminary data.</text>
</comment>
<accession>A0A7D9M5S8</accession>
<dbReference type="EMBL" id="CACRXK020031825">
    <property type="protein sequence ID" value="CAB4043232.1"/>
    <property type="molecule type" value="Genomic_DNA"/>
</dbReference>
<dbReference type="Proteomes" id="UP001152795">
    <property type="component" value="Unassembled WGS sequence"/>
</dbReference>
<feature type="region of interest" description="Disordered" evidence="2">
    <location>
        <begin position="77"/>
        <end position="113"/>
    </location>
</feature>
<reference evidence="3" key="1">
    <citation type="submission" date="2020-04" db="EMBL/GenBank/DDBJ databases">
        <authorList>
            <person name="Alioto T."/>
            <person name="Alioto T."/>
            <person name="Gomez Garrido J."/>
        </authorList>
    </citation>
    <scope>NUCLEOTIDE SEQUENCE</scope>
    <source>
        <strain evidence="3">A484AB</strain>
    </source>
</reference>
<keyword evidence="1" id="KW-0175">Coiled coil</keyword>
<dbReference type="AlphaFoldDB" id="A0A7D9M5S8"/>
<proteinExistence type="predicted"/>
<protein>
    <submittedName>
        <fullName evidence="3">---NA</fullName>
    </submittedName>
</protein>
<name>A0A7D9M5S8_PARCT</name>
<feature type="non-terminal residue" evidence="3">
    <location>
        <position position="113"/>
    </location>
</feature>
<evidence type="ECO:0000313" key="4">
    <source>
        <dbReference type="Proteomes" id="UP001152795"/>
    </source>
</evidence>
<evidence type="ECO:0000256" key="1">
    <source>
        <dbReference type="SAM" id="Coils"/>
    </source>
</evidence>
<gene>
    <name evidence="3" type="ORF">PACLA_8A030533</name>
</gene>
<feature type="coiled-coil region" evidence="1">
    <location>
        <begin position="28"/>
        <end position="69"/>
    </location>
</feature>